<evidence type="ECO:0000313" key="1">
    <source>
        <dbReference type="EMBL" id="JAQ03213.1"/>
    </source>
</evidence>
<dbReference type="AlphaFoldDB" id="A0A146L423"/>
<reference evidence="1" key="1">
    <citation type="journal article" date="2016" name="Gigascience">
        <title>De novo construction of an expanded transcriptome assembly for the western tarnished plant bug, Lygus hesperus.</title>
        <authorList>
            <person name="Tassone E.E."/>
            <person name="Geib S.M."/>
            <person name="Hall B."/>
            <person name="Fabrick J.A."/>
            <person name="Brent C.S."/>
            <person name="Hull J.J."/>
        </authorList>
    </citation>
    <scope>NUCLEOTIDE SEQUENCE</scope>
</reference>
<dbReference type="EMBL" id="GDHC01015416">
    <property type="protein sequence ID" value="JAQ03213.1"/>
    <property type="molecule type" value="Transcribed_RNA"/>
</dbReference>
<proteinExistence type="predicted"/>
<organism evidence="1">
    <name type="scientific">Lygus hesperus</name>
    <name type="common">Western plant bug</name>
    <dbReference type="NCBI Taxonomy" id="30085"/>
    <lineage>
        <taxon>Eukaryota</taxon>
        <taxon>Metazoa</taxon>
        <taxon>Ecdysozoa</taxon>
        <taxon>Arthropoda</taxon>
        <taxon>Hexapoda</taxon>
        <taxon>Insecta</taxon>
        <taxon>Pterygota</taxon>
        <taxon>Neoptera</taxon>
        <taxon>Paraneoptera</taxon>
        <taxon>Hemiptera</taxon>
        <taxon>Heteroptera</taxon>
        <taxon>Panheteroptera</taxon>
        <taxon>Cimicomorpha</taxon>
        <taxon>Miridae</taxon>
        <taxon>Mirini</taxon>
        <taxon>Lygus</taxon>
    </lineage>
</organism>
<accession>A0A146L423</accession>
<sequence length="126" mass="13516">MGTSAAGMVVGVEKTAHYYLKNATYCVGDYYEQLSSIAARCGMSLTFREDVRGATCVTFLDTNVTQYKVSVRYGPQALLAATTAELFQSKLANVKTGRTVYAVLLALLAQAKLIDDIGVSTEAINS</sequence>
<protein>
    <submittedName>
        <fullName evidence="1">Uncharacterized protein</fullName>
    </submittedName>
</protein>
<name>A0A146L423_LYGHE</name>
<gene>
    <name evidence="1" type="ORF">g.11656</name>
</gene>